<protein>
    <submittedName>
        <fullName evidence="1">Uncharacterized protein</fullName>
    </submittedName>
</protein>
<comment type="caution">
    <text evidence="1">The sequence shown here is derived from an EMBL/GenBank/DDBJ whole genome shotgun (WGS) entry which is preliminary data.</text>
</comment>
<dbReference type="Proteomes" id="UP000309186">
    <property type="component" value="Unassembled WGS sequence"/>
</dbReference>
<dbReference type="AlphaFoldDB" id="A0A5R9Q4K0"/>
<dbReference type="EMBL" id="PPSW01000007">
    <property type="protein sequence ID" value="TLX48091.1"/>
    <property type="molecule type" value="Genomic_DNA"/>
</dbReference>
<sequence>MRKVKRAILAGFELFSDQKFKVKRADLTTLEPDTLSKQGYSCARATSDRNEVSQHEEVRVWIPDGRSYMDVKQHSIQNFSFIVRAARLALSVRPRMAEPDPTQATWKYYKSTLIKTETKFRSTRK</sequence>
<reference evidence="1 2" key="1">
    <citation type="submission" date="2018-01" db="EMBL/GenBank/DDBJ databases">
        <title>Co-occurrence of chitin degradation, pigmentation and bioactivity in marine Pseudoalteromonas.</title>
        <authorList>
            <person name="Paulsen S."/>
            <person name="Gram L."/>
            <person name="Machado H."/>
        </authorList>
    </citation>
    <scope>NUCLEOTIDE SEQUENCE [LARGE SCALE GENOMIC DNA]</scope>
    <source>
        <strain evidence="1 2">S3663</strain>
    </source>
</reference>
<name>A0A5R9Q4K0_9GAMM</name>
<organism evidence="1 2">
    <name type="scientific">Pseudoalteromonas phenolica</name>
    <dbReference type="NCBI Taxonomy" id="161398"/>
    <lineage>
        <taxon>Bacteria</taxon>
        <taxon>Pseudomonadati</taxon>
        <taxon>Pseudomonadota</taxon>
        <taxon>Gammaproteobacteria</taxon>
        <taxon>Alteromonadales</taxon>
        <taxon>Pseudoalteromonadaceae</taxon>
        <taxon>Pseudoalteromonas</taxon>
    </lineage>
</organism>
<accession>A0A5R9Q4K0</accession>
<evidence type="ECO:0000313" key="1">
    <source>
        <dbReference type="EMBL" id="TLX48091.1"/>
    </source>
</evidence>
<proteinExistence type="predicted"/>
<evidence type="ECO:0000313" key="2">
    <source>
        <dbReference type="Proteomes" id="UP000309186"/>
    </source>
</evidence>
<gene>
    <name evidence="1" type="ORF">C1E24_04630</name>
</gene>